<dbReference type="InterPro" id="IPR001881">
    <property type="entry name" value="EGF-like_Ca-bd_dom"/>
</dbReference>
<dbReference type="PROSITE" id="PS00010">
    <property type="entry name" value="ASX_HYDROXYL"/>
    <property type="match status" value="1"/>
</dbReference>
<dbReference type="SMART" id="SM00179">
    <property type="entry name" value="EGF_CA"/>
    <property type="match status" value="1"/>
</dbReference>
<evidence type="ECO:0000256" key="2">
    <source>
        <dbReference type="ARBA" id="ARBA00023157"/>
    </source>
</evidence>
<dbReference type="Gene3D" id="2.10.25.10">
    <property type="entry name" value="Laminin"/>
    <property type="match status" value="1"/>
</dbReference>
<dbReference type="Proteomes" id="UP001497497">
    <property type="component" value="Unassembled WGS sequence"/>
</dbReference>
<evidence type="ECO:0000313" key="6">
    <source>
        <dbReference type="Proteomes" id="UP001497497"/>
    </source>
</evidence>
<feature type="non-terminal residue" evidence="5">
    <location>
        <position position="1"/>
    </location>
</feature>
<evidence type="ECO:0000256" key="1">
    <source>
        <dbReference type="ARBA" id="ARBA00022536"/>
    </source>
</evidence>
<dbReference type="InterPro" id="IPR000742">
    <property type="entry name" value="EGF"/>
</dbReference>
<protein>
    <recommendedName>
        <fullName evidence="4">EGF-like domain-containing protein</fullName>
    </recommendedName>
</protein>
<gene>
    <name evidence="5" type="ORF">GSLYS_00015684001</name>
</gene>
<keyword evidence="1 3" id="KW-0245">EGF-like domain</keyword>
<dbReference type="PROSITE" id="PS01187">
    <property type="entry name" value="EGF_CA"/>
    <property type="match status" value="1"/>
</dbReference>
<name>A0AAV2I943_LYMST</name>
<proteinExistence type="predicted"/>
<comment type="caution">
    <text evidence="5">The sequence shown here is derived from an EMBL/GenBank/DDBJ whole genome shotgun (WGS) entry which is preliminary data.</text>
</comment>
<dbReference type="InterPro" id="IPR018097">
    <property type="entry name" value="EGF_Ca-bd_CS"/>
</dbReference>
<feature type="domain" description="EGF-like" evidence="4">
    <location>
        <begin position="83"/>
        <end position="120"/>
    </location>
</feature>
<accession>A0AAV2I943</accession>
<reference evidence="5 6" key="1">
    <citation type="submission" date="2024-04" db="EMBL/GenBank/DDBJ databases">
        <authorList>
            <consortium name="Genoscope - CEA"/>
            <person name="William W."/>
        </authorList>
    </citation>
    <scope>NUCLEOTIDE SEQUENCE [LARGE SCALE GENOMIC DNA]</scope>
</reference>
<keyword evidence="6" id="KW-1185">Reference proteome</keyword>
<dbReference type="InterPro" id="IPR049883">
    <property type="entry name" value="NOTCH1_EGF-like"/>
</dbReference>
<evidence type="ECO:0000259" key="4">
    <source>
        <dbReference type="PROSITE" id="PS50026"/>
    </source>
</evidence>
<dbReference type="EMBL" id="CAXITT010000468">
    <property type="protein sequence ID" value="CAL1542078.1"/>
    <property type="molecule type" value="Genomic_DNA"/>
</dbReference>
<dbReference type="GO" id="GO:0005509">
    <property type="term" value="F:calcium ion binding"/>
    <property type="evidence" value="ECO:0007669"/>
    <property type="project" value="InterPro"/>
</dbReference>
<dbReference type="PROSITE" id="PS50026">
    <property type="entry name" value="EGF_3"/>
    <property type="match status" value="1"/>
</dbReference>
<dbReference type="InterPro" id="IPR000152">
    <property type="entry name" value="EGF-type_Asp/Asn_hydroxyl_site"/>
</dbReference>
<keyword evidence="2" id="KW-1015">Disulfide bond</keyword>
<comment type="caution">
    <text evidence="3">Lacks conserved residue(s) required for the propagation of feature annotation.</text>
</comment>
<evidence type="ECO:0000313" key="5">
    <source>
        <dbReference type="EMBL" id="CAL1542078.1"/>
    </source>
</evidence>
<dbReference type="SUPFAM" id="SSF57196">
    <property type="entry name" value="EGF/Laminin"/>
    <property type="match status" value="1"/>
</dbReference>
<dbReference type="AlphaFoldDB" id="A0AAV2I943"/>
<dbReference type="Gene3D" id="2.170.300.10">
    <property type="entry name" value="Tie2 ligand-binding domain superfamily"/>
    <property type="match status" value="1"/>
</dbReference>
<evidence type="ECO:0000256" key="3">
    <source>
        <dbReference type="PROSITE-ProRule" id="PRU00076"/>
    </source>
</evidence>
<feature type="non-terminal residue" evidence="5">
    <location>
        <position position="123"/>
    </location>
</feature>
<organism evidence="5 6">
    <name type="scientific">Lymnaea stagnalis</name>
    <name type="common">Great pond snail</name>
    <name type="synonym">Helix stagnalis</name>
    <dbReference type="NCBI Taxonomy" id="6523"/>
    <lineage>
        <taxon>Eukaryota</taxon>
        <taxon>Metazoa</taxon>
        <taxon>Spiralia</taxon>
        <taxon>Lophotrochozoa</taxon>
        <taxon>Mollusca</taxon>
        <taxon>Gastropoda</taxon>
        <taxon>Heterobranchia</taxon>
        <taxon>Euthyneura</taxon>
        <taxon>Panpulmonata</taxon>
        <taxon>Hygrophila</taxon>
        <taxon>Lymnaeoidea</taxon>
        <taxon>Lymnaeidae</taxon>
        <taxon>Lymnaea</taxon>
    </lineage>
</organism>
<sequence length="123" mass="13870">TQPNKCSHACGVIPSNIEKCYCPKGMQLDSTNNHLCVPCQDWFYGQDCKYESTCNRVNTKVLNRVNGLCTCYLNWTSTDCSQDFNECTVNACNTTISSCLNSWGSFECRCNVGYENVNRQTCE</sequence>
<dbReference type="Pfam" id="PF07645">
    <property type="entry name" value="EGF_CA"/>
    <property type="match status" value="1"/>
</dbReference>